<dbReference type="KEGG" id="plia:E4191_15525"/>
<feature type="domain" description="NAD-dependent epimerase/dehydratase" evidence="2">
    <location>
        <begin position="4"/>
        <end position="33"/>
    </location>
</feature>
<gene>
    <name evidence="3" type="ORF">E4191_15525</name>
</gene>
<dbReference type="Pfam" id="PF01370">
    <property type="entry name" value="Epimerase"/>
    <property type="match status" value="1"/>
</dbReference>
<evidence type="ECO:0000256" key="1">
    <source>
        <dbReference type="SAM" id="MobiDB-lite"/>
    </source>
</evidence>
<proteinExistence type="predicted"/>
<dbReference type="InterPro" id="IPR036291">
    <property type="entry name" value="NAD(P)-bd_dom_sf"/>
</dbReference>
<dbReference type="InterPro" id="IPR001509">
    <property type="entry name" value="Epimerase_deHydtase"/>
</dbReference>
<accession>A0A4P7HRZ7</accession>
<evidence type="ECO:0000313" key="4">
    <source>
        <dbReference type="Proteomes" id="UP000296374"/>
    </source>
</evidence>
<feature type="region of interest" description="Disordered" evidence="1">
    <location>
        <begin position="94"/>
        <end position="122"/>
    </location>
</feature>
<dbReference type="Gene3D" id="3.40.50.720">
    <property type="entry name" value="NAD(P)-binding Rossmann-like Domain"/>
    <property type="match status" value="1"/>
</dbReference>
<dbReference type="Proteomes" id="UP000296374">
    <property type="component" value="Chromosome"/>
</dbReference>
<dbReference type="EMBL" id="CP038439">
    <property type="protein sequence ID" value="QBX36267.1"/>
    <property type="molecule type" value="Genomic_DNA"/>
</dbReference>
<protein>
    <submittedName>
        <fullName evidence="3">NAD-dependent epimerase/dehydratase family protein</fullName>
    </submittedName>
</protein>
<dbReference type="SUPFAM" id="SSF51735">
    <property type="entry name" value="NAD(P)-binding Rossmann-fold domains"/>
    <property type="match status" value="1"/>
</dbReference>
<evidence type="ECO:0000259" key="2">
    <source>
        <dbReference type="Pfam" id="PF01370"/>
    </source>
</evidence>
<sequence length="122" mass="13059">MQTCVTGATGFVGSATVSEFLGAGQRVIGLARTAISAGRVPAWFVPHRRPQDAVADRPPCGPKLSFTKSARAATGKMIKTRHTPDLSCNVVRSAAPTWPSPSRPRWTIETSGRSCRRRRNGG</sequence>
<reference evidence="4" key="1">
    <citation type="submission" date="2019-03" db="EMBL/GenBank/DDBJ databases">
        <authorList>
            <person name="Li J."/>
        </authorList>
    </citation>
    <scope>NUCLEOTIDE SEQUENCE [LARGE SCALE GENOMIC DNA]</scope>
    <source>
        <strain evidence="4">2251</strain>
    </source>
</reference>
<name>A0A4P7HRZ7_9RHOB</name>
<organism evidence="3 4">
    <name type="scientific">Paracoccus liaowanqingii</name>
    <dbReference type="NCBI Taxonomy" id="2560053"/>
    <lineage>
        <taxon>Bacteria</taxon>
        <taxon>Pseudomonadati</taxon>
        <taxon>Pseudomonadota</taxon>
        <taxon>Alphaproteobacteria</taxon>
        <taxon>Rhodobacterales</taxon>
        <taxon>Paracoccaceae</taxon>
        <taxon>Paracoccus</taxon>
    </lineage>
</organism>
<dbReference type="RefSeq" id="WP_135314527.1">
    <property type="nucleotide sequence ID" value="NZ_CP038439.1"/>
</dbReference>
<dbReference type="AlphaFoldDB" id="A0A4P7HRZ7"/>
<evidence type="ECO:0000313" key="3">
    <source>
        <dbReference type="EMBL" id="QBX36267.1"/>
    </source>
</evidence>